<evidence type="ECO:0000313" key="3">
    <source>
        <dbReference type="Proteomes" id="UP001418222"/>
    </source>
</evidence>
<dbReference type="PROSITE" id="PS50994">
    <property type="entry name" value="INTEGRASE"/>
    <property type="match status" value="1"/>
</dbReference>
<feature type="domain" description="Integrase catalytic" evidence="1">
    <location>
        <begin position="162"/>
        <end position="330"/>
    </location>
</feature>
<dbReference type="InterPro" id="IPR001584">
    <property type="entry name" value="Integrase_cat-core"/>
</dbReference>
<dbReference type="Pfam" id="PF13976">
    <property type="entry name" value="gag_pre-integrs"/>
    <property type="match status" value="1"/>
</dbReference>
<dbReference type="Pfam" id="PF25597">
    <property type="entry name" value="SH3_retrovirus"/>
    <property type="match status" value="1"/>
</dbReference>
<dbReference type="InterPro" id="IPR025724">
    <property type="entry name" value="GAG-pre-integrase_dom"/>
</dbReference>
<gene>
    <name evidence="2" type="ORF">KSP39_PZI002281</name>
</gene>
<dbReference type="Proteomes" id="UP001418222">
    <property type="component" value="Unassembled WGS sequence"/>
</dbReference>
<protein>
    <recommendedName>
        <fullName evidence="1">Integrase catalytic domain-containing protein</fullName>
    </recommendedName>
</protein>
<evidence type="ECO:0000259" key="1">
    <source>
        <dbReference type="PROSITE" id="PS50994"/>
    </source>
</evidence>
<dbReference type="AlphaFoldDB" id="A0AAP0C1C8"/>
<dbReference type="PANTHER" id="PTHR42648:SF32">
    <property type="entry name" value="RIBONUCLEASE H-LIKE DOMAIN, GAG-PRE-INTEGRASE DOMAIN PROTEIN-RELATED"/>
    <property type="match status" value="1"/>
</dbReference>
<dbReference type="InterPro" id="IPR012337">
    <property type="entry name" value="RNaseH-like_sf"/>
</dbReference>
<comment type="caution">
    <text evidence="2">The sequence shown here is derived from an EMBL/GenBank/DDBJ whole genome shotgun (WGS) entry which is preliminary data.</text>
</comment>
<dbReference type="PANTHER" id="PTHR42648">
    <property type="entry name" value="TRANSPOSASE, PUTATIVE-RELATED"/>
    <property type="match status" value="1"/>
</dbReference>
<dbReference type="EMBL" id="JBBWWQ010000002">
    <property type="protein sequence ID" value="KAK8954887.1"/>
    <property type="molecule type" value="Genomic_DNA"/>
</dbReference>
<evidence type="ECO:0000313" key="2">
    <source>
        <dbReference type="EMBL" id="KAK8954887.1"/>
    </source>
</evidence>
<name>A0AAP0C1C8_9ASPA</name>
<dbReference type="InterPro" id="IPR057670">
    <property type="entry name" value="SH3_retrovirus"/>
</dbReference>
<accession>A0AAP0C1C8</accession>
<dbReference type="InterPro" id="IPR039537">
    <property type="entry name" value="Retrotran_Ty1/copia-like"/>
</dbReference>
<dbReference type="GO" id="GO:0003676">
    <property type="term" value="F:nucleic acid binding"/>
    <property type="evidence" value="ECO:0007669"/>
    <property type="project" value="InterPro"/>
</dbReference>
<dbReference type="Pfam" id="PF00665">
    <property type="entry name" value="rve"/>
    <property type="match status" value="1"/>
</dbReference>
<organism evidence="2 3">
    <name type="scientific">Platanthera zijinensis</name>
    <dbReference type="NCBI Taxonomy" id="2320716"/>
    <lineage>
        <taxon>Eukaryota</taxon>
        <taxon>Viridiplantae</taxon>
        <taxon>Streptophyta</taxon>
        <taxon>Embryophyta</taxon>
        <taxon>Tracheophyta</taxon>
        <taxon>Spermatophyta</taxon>
        <taxon>Magnoliopsida</taxon>
        <taxon>Liliopsida</taxon>
        <taxon>Asparagales</taxon>
        <taxon>Orchidaceae</taxon>
        <taxon>Orchidoideae</taxon>
        <taxon>Orchideae</taxon>
        <taxon>Orchidinae</taxon>
        <taxon>Platanthera</taxon>
    </lineage>
</organism>
<dbReference type="SUPFAM" id="SSF53098">
    <property type="entry name" value="Ribonuclease H-like"/>
    <property type="match status" value="1"/>
</dbReference>
<proteinExistence type="predicted"/>
<dbReference type="InterPro" id="IPR036397">
    <property type="entry name" value="RNaseH_sf"/>
</dbReference>
<sequence>MTGNKDNLSSFKAKLGPKVVFGDSSCGKTEGYDKKVAYVTGLKHNLISISQLCDAGYQVWFSNTLCNITLNNNILLVGIRQGNIYLVDFKSTSSEICLFNEVSSNNTLWHRRLGHVNLRNLSRLYKYNLVRGLPSCPYKKEGLCKACQLGKQTKNSFKAINKSDSPRILYLLHLDLFGPIAVQSLGGKFYTLVIVDDYSRFTWVFFLRTKSDNFKVLTDFLQCIKIEFNTHIALIRSDHGTEFDSLLMQEFCEKEGIRHSFSAPRTPQQNGVVERKNRTLIEAAGTLLAHANMPLSFWAEAVSTSNYVLNRSLIHKLKVKTPYELLKEKKPKIDYFRIFGCVVYIHNNNKEYIRKFEAKASMGIFLGYSQVSKAYRVFNQSSLKIEESVHVSFDESKMFYREKETSSSNSLQVPELCKNLD</sequence>
<dbReference type="GO" id="GO:0015074">
    <property type="term" value="P:DNA integration"/>
    <property type="evidence" value="ECO:0007669"/>
    <property type="project" value="InterPro"/>
</dbReference>
<dbReference type="Gene3D" id="3.30.420.10">
    <property type="entry name" value="Ribonuclease H-like superfamily/Ribonuclease H"/>
    <property type="match status" value="1"/>
</dbReference>
<keyword evidence="3" id="KW-1185">Reference proteome</keyword>
<reference evidence="2 3" key="1">
    <citation type="journal article" date="2022" name="Nat. Plants">
        <title>Genomes of leafy and leafless Platanthera orchids illuminate the evolution of mycoheterotrophy.</title>
        <authorList>
            <person name="Li M.H."/>
            <person name="Liu K.W."/>
            <person name="Li Z."/>
            <person name="Lu H.C."/>
            <person name="Ye Q.L."/>
            <person name="Zhang D."/>
            <person name="Wang J.Y."/>
            <person name="Li Y.F."/>
            <person name="Zhong Z.M."/>
            <person name="Liu X."/>
            <person name="Yu X."/>
            <person name="Liu D.K."/>
            <person name="Tu X.D."/>
            <person name="Liu B."/>
            <person name="Hao Y."/>
            <person name="Liao X.Y."/>
            <person name="Jiang Y.T."/>
            <person name="Sun W.H."/>
            <person name="Chen J."/>
            <person name="Chen Y.Q."/>
            <person name="Ai Y."/>
            <person name="Zhai J.W."/>
            <person name="Wu S.S."/>
            <person name="Zhou Z."/>
            <person name="Hsiao Y.Y."/>
            <person name="Wu W.L."/>
            <person name="Chen Y.Y."/>
            <person name="Lin Y.F."/>
            <person name="Hsu J.L."/>
            <person name="Li C.Y."/>
            <person name="Wang Z.W."/>
            <person name="Zhao X."/>
            <person name="Zhong W.Y."/>
            <person name="Ma X.K."/>
            <person name="Ma L."/>
            <person name="Huang J."/>
            <person name="Chen G.Z."/>
            <person name="Huang M.Z."/>
            <person name="Huang L."/>
            <person name="Peng D.H."/>
            <person name="Luo Y.B."/>
            <person name="Zou S.Q."/>
            <person name="Chen S.P."/>
            <person name="Lan S."/>
            <person name="Tsai W.C."/>
            <person name="Van de Peer Y."/>
            <person name="Liu Z.J."/>
        </authorList>
    </citation>
    <scope>NUCLEOTIDE SEQUENCE [LARGE SCALE GENOMIC DNA]</scope>
    <source>
        <strain evidence="2">Lor287</strain>
    </source>
</reference>